<accession>A0AAN9UMW6</accession>
<evidence type="ECO:0000313" key="2">
    <source>
        <dbReference type="EMBL" id="KAK7751809.1"/>
    </source>
</evidence>
<feature type="chain" id="PRO_5043021391" evidence="1">
    <location>
        <begin position="20"/>
        <end position="163"/>
    </location>
</feature>
<comment type="caution">
    <text evidence="2">The sequence shown here is derived from an EMBL/GenBank/DDBJ whole genome shotgun (WGS) entry which is preliminary data.</text>
</comment>
<sequence>MQFTTFVLAALAGSSITSARALARRTVTTTVGLPNADFHIRTDPAAGVEATSVQAFPVDLPATECTLFSLFQPGFVVDQTQNGVPKPVQINVFDVDGNAPGALVGTFTINKDGRPHDINSFQCRDPLTVRFEVAADNGLPGSVSFYADGQNGIFLDSTPSRQT</sequence>
<name>A0AAN9UMW6_9PEZI</name>
<proteinExistence type="predicted"/>
<dbReference type="Proteomes" id="UP001320420">
    <property type="component" value="Unassembled WGS sequence"/>
</dbReference>
<keyword evidence="1" id="KW-0732">Signal</keyword>
<organism evidence="2 3">
    <name type="scientific">Diatrype stigma</name>
    <dbReference type="NCBI Taxonomy" id="117547"/>
    <lineage>
        <taxon>Eukaryota</taxon>
        <taxon>Fungi</taxon>
        <taxon>Dikarya</taxon>
        <taxon>Ascomycota</taxon>
        <taxon>Pezizomycotina</taxon>
        <taxon>Sordariomycetes</taxon>
        <taxon>Xylariomycetidae</taxon>
        <taxon>Xylariales</taxon>
        <taxon>Diatrypaceae</taxon>
        <taxon>Diatrype</taxon>
    </lineage>
</organism>
<dbReference type="EMBL" id="JAKJXP020000045">
    <property type="protein sequence ID" value="KAK7751809.1"/>
    <property type="molecule type" value="Genomic_DNA"/>
</dbReference>
<gene>
    <name evidence="2" type="ORF">SLS62_006295</name>
</gene>
<evidence type="ECO:0000256" key="1">
    <source>
        <dbReference type="SAM" id="SignalP"/>
    </source>
</evidence>
<evidence type="ECO:0000313" key="3">
    <source>
        <dbReference type="Proteomes" id="UP001320420"/>
    </source>
</evidence>
<dbReference type="AlphaFoldDB" id="A0AAN9UMW6"/>
<feature type="signal peptide" evidence="1">
    <location>
        <begin position="1"/>
        <end position="19"/>
    </location>
</feature>
<keyword evidence="3" id="KW-1185">Reference proteome</keyword>
<reference evidence="2 3" key="1">
    <citation type="submission" date="2024-02" db="EMBL/GenBank/DDBJ databases">
        <title>De novo assembly and annotation of 12 fungi associated with fruit tree decline syndrome in Ontario, Canada.</title>
        <authorList>
            <person name="Sulman M."/>
            <person name="Ellouze W."/>
            <person name="Ilyukhin E."/>
        </authorList>
    </citation>
    <scope>NUCLEOTIDE SEQUENCE [LARGE SCALE GENOMIC DNA]</scope>
    <source>
        <strain evidence="2 3">M11/M66-122</strain>
    </source>
</reference>
<protein>
    <submittedName>
        <fullName evidence="2">Uncharacterized protein</fullName>
    </submittedName>
</protein>